<dbReference type="Gene3D" id="3.20.20.80">
    <property type="entry name" value="Glycosidases"/>
    <property type="match status" value="1"/>
</dbReference>
<proteinExistence type="inferred from homology"/>
<dbReference type="GO" id="GO:0000272">
    <property type="term" value="P:polysaccharide catabolic process"/>
    <property type="evidence" value="ECO:0007669"/>
    <property type="project" value="UniProtKB-KW"/>
</dbReference>
<keyword evidence="3 4" id="KW-0624">Polysaccharide degradation</keyword>
<comment type="caution">
    <text evidence="7">The sequence shown here is derived from an EMBL/GenBank/DDBJ whole genome shotgun (WGS) entry which is preliminary data.</text>
</comment>
<keyword evidence="5" id="KW-0732">Signal</keyword>
<keyword evidence="2 4" id="KW-0119">Carbohydrate metabolism</keyword>
<dbReference type="PANTHER" id="PTHR31490">
    <property type="entry name" value="GLYCOSYL HYDROLASE"/>
    <property type="match status" value="1"/>
</dbReference>
<dbReference type="PANTHER" id="PTHR31490:SF1">
    <property type="entry name" value="ENDO-1,4-BETA-XYLANASE 1"/>
    <property type="match status" value="1"/>
</dbReference>
<feature type="domain" description="GH10" evidence="6">
    <location>
        <begin position="61"/>
        <end position="363"/>
    </location>
</feature>
<dbReference type="EC" id="3.2.1.8" evidence="4"/>
<comment type="similarity">
    <text evidence="4">Belongs to the glycosyl hydrolase 10 (cellulase F) family.</text>
</comment>
<evidence type="ECO:0000256" key="5">
    <source>
        <dbReference type="SAM" id="SignalP"/>
    </source>
</evidence>
<protein>
    <recommendedName>
        <fullName evidence="4">Beta-xylanase</fullName>
        <ecNumber evidence="4">3.2.1.8</ecNumber>
    </recommendedName>
</protein>
<evidence type="ECO:0000313" key="7">
    <source>
        <dbReference type="EMBL" id="MDI6447557.1"/>
    </source>
</evidence>
<dbReference type="Pfam" id="PF00331">
    <property type="entry name" value="Glyco_hydro_10"/>
    <property type="match status" value="1"/>
</dbReference>
<dbReference type="InterPro" id="IPR017853">
    <property type="entry name" value="GH"/>
</dbReference>
<gene>
    <name evidence="7" type="ORF">QJ522_00760</name>
</gene>
<evidence type="ECO:0000256" key="4">
    <source>
        <dbReference type="RuleBase" id="RU361174"/>
    </source>
</evidence>
<evidence type="ECO:0000259" key="6">
    <source>
        <dbReference type="PROSITE" id="PS51760"/>
    </source>
</evidence>
<evidence type="ECO:0000256" key="2">
    <source>
        <dbReference type="ARBA" id="ARBA00023277"/>
    </source>
</evidence>
<name>A0AAW6TQS4_9BACT</name>
<sequence length="419" mass="48201">MTRYRSIPTFVSLSLIVATMNVSTSAADWKAEADARIEQLRKQDVRLHVVNGRDEPVPGVRIEARQVRKAFPFGAAMSRAILGNTQFQEFFKDHFNWAVFENESKWYANERSPERVDYATADAMFAWCQANGIPVRGHCVFWEPEKWQTKWVQPLTGDALREAVERRLESVVPHFRGKFVHWDVNNEMLHGDFFKARLGESIWPWMFQRTHELDPDARLFVNEFNILSVDQNFEEVQTDEYVAHTRWLIDQGAPIHGVGIQGHIWAEDILSRPHILKERLDKVATLNLPIWISEFDVADDDEQSCADKLELVYRTAYSHPAVEGIVMWVVWAGNSWRGPNAGIARRDWTLNEAGKRYEALMREWSTEASGESNTDGLFAFRCFHGDYEVTITPREGDPISQSVQVTPGPQAQTLTIRLP</sequence>
<feature type="signal peptide" evidence="5">
    <location>
        <begin position="1"/>
        <end position="26"/>
    </location>
</feature>
<dbReference type="PRINTS" id="PR00134">
    <property type="entry name" value="GLHYDRLASE10"/>
</dbReference>
<keyword evidence="8" id="KW-1185">Reference proteome</keyword>
<evidence type="ECO:0000313" key="8">
    <source>
        <dbReference type="Proteomes" id="UP001431776"/>
    </source>
</evidence>
<evidence type="ECO:0000256" key="3">
    <source>
        <dbReference type="ARBA" id="ARBA00023326"/>
    </source>
</evidence>
<feature type="chain" id="PRO_5043476526" description="Beta-xylanase" evidence="5">
    <location>
        <begin position="27"/>
        <end position="419"/>
    </location>
</feature>
<dbReference type="AlphaFoldDB" id="A0AAW6TQS4"/>
<keyword evidence="1 4" id="KW-0378">Hydrolase</keyword>
<dbReference type="InterPro" id="IPR044846">
    <property type="entry name" value="GH10"/>
</dbReference>
<dbReference type="GO" id="GO:0031176">
    <property type="term" value="F:endo-1,4-beta-xylanase activity"/>
    <property type="evidence" value="ECO:0007669"/>
    <property type="project" value="UniProtKB-EC"/>
</dbReference>
<evidence type="ECO:0000256" key="1">
    <source>
        <dbReference type="ARBA" id="ARBA00022801"/>
    </source>
</evidence>
<accession>A0AAW6TQS4</accession>
<organism evidence="7 8">
    <name type="scientific">Anaerobaca lacustris</name>
    <dbReference type="NCBI Taxonomy" id="3044600"/>
    <lineage>
        <taxon>Bacteria</taxon>
        <taxon>Pseudomonadati</taxon>
        <taxon>Planctomycetota</taxon>
        <taxon>Phycisphaerae</taxon>
        <taxon>Sedimentisphaerales</taxon>
        <taxon>Anaerobacaceae</taxon>
        <taxon>Anaerobaca</taxon>
    </lineage>
</organism>
<dbReference type="InterPro" id="IPR001000">
    <property type="entry name" value="GH10_dom"/>
</dbReference>
<dbReference type="Proteomes" id="UP001431776">
    <property type="component" value="Unassembled WGS sequence"/>
</dbReference>
<dbReference type="SUPFAM" id="SSF51445">
    <property type="entry name" value="(Trans)glycosidases"/>
    <property type="match status" value="1"/>
</dbReference>
<dbReference type="PROSITE" id="PS51760">
    <property type="entry name" value="GH10_2"/>
    <property type="match status" value="1"/>
</dbReference>
<dbReference type="SMART" id="SM00633">
    <property type="entry name" value="Glyco_10"/>
    <property type="match status" value="1"/>
</dbReference>
<reference evidence="7" key="1">
    <citation type="submission" date="2023-05" db="EMBL/GenBank/DDBJ databases">
        <title>Anaerotaeda fermentans gen. nov., sp. nov., a novel anaerobic planctomycete of the new family within the order Sedimentisphaerales isolated from Taman Peninsula, Russia.</title>
        <authorList>
            <person name="Khomyakova M.A."/>
            <person name="Merkel A.Y."/>
            <person name="Slobodkin A.I."/>
        </authorList>
    </citation>
    <scope>NUCLEOTIDE SEQUENCE</scope>
    <source>
        <strain evidence="7">M17dextr</strain>
    </source>
</reference>
<keyword evidence="4" id="KW-0326">Glycosidase</keyword>
<comment type="catalytic activity">
    <reaction evidence="4">
        <text>Endohydrolysis of (1-&gt;4)-beta-D-xylosidic linkages in xylans.</text>
        <dbReference type="EC" id="3.2.1.8"/>
    </reaction>
</comment>
<dbReference type="RefSeq" id="WP_349242968.1">
    <property type="nucleotide sequence ID" value="NZ_JASCXX010000001.1"/>
</dbReference>
<dbReference type="EMBL" id="JASCXX010000001">
    <property type="protein sequence ID" value="MDI6447557.1"/>
    <property type="molecule type" value="Genomic_DNA"/>
</dbReference>